<keyword evidence="4 7" id="KW-1133">Transmembrane helix</keyword>
<accession>A0ABU9AZX9</accession>
<dbReference type="InterPro" id="IPR038377">
    <property type="entry name" value="Na/Glc_symporter_sf"/>
</dbReference>
<feature type="transmembrane region" description="Helical" evidence="7">
    <location>
        <begin position="611"/>
        <end position="629"/>
    </location>
</feature>
<comment type="subcellular location">
    <subcellularLocation>
        <location evidence="1">Membrane</location>
        <topology evidence="1">Multi-pass membrane protein</topology>
    </subcellularLocation>
</comment>
<protein>
    <submittedName>
        <fullName evidence="8">Sodium:solute symporter family protein</fullName>
    </submittedName>
</protein>
<evidence type="ECO:0000256" key="2">
    <source>
        <dbReference type="ARBA" id="ARBA00006434"/>
    </source>
</evidence>
<evidence type="ECO:0000313" key="9">
    <source>
        <dbReference type="Proteomes" id="UP001371305"/>
    </source>
</evidence>
<gene>
    <name evidence="8" type="ORF">WKV53_17510</name>
</gene>
<feature type="transmembrane region" description="Helical" evidence="7">
    <location>
        <begin position="274"/>
        <end position="294"/>
    </location>
</feature>
<evidence type="ECO:0000256" key="7">
    <source>
        <dbReference type="SAM" id="Phobius"/>
    </source>
</evidence>
<dbReference type="Gene3D" id="1.20.1730.10">
    <property type="entry name" value="Sodium/glucose cotransporter"/>
    <property type="match status" value="1"/>
</dbReference>
<evidence type="ECO:0000256" key="4">
    <source>
        <dbReference type="ARBA" id="ARBA00022989"/>
    </source>
</evidence>
<feature type="transmembrane region" description="Helical" evidence="7">
    <location>
        <begin position="483"/>
        <end position="502"/>
    </location>
</feature>
<keyword evidence="9" id="KW-1185">Reference proteome</keyword>
<reference evidence="8 9" key="1">
    <citation type="submission" date="2024-04" db="EMBL/GenBank/DDBJ databases">
        <title>Luteolibacter sp. isolated from soil.</title>
        <authorList>
            <person name="An J."/>
        </authorList>
    </citation>
    <scope>NUCLEOTIDE SEQUENCE [LARGE SCALE GENOMIC DNA]</scope>
    <source>
        <strain evidence="8 9">Y139</strain>
    </source>
</reference>
<dbReference type="PANTHER" id="PTHR11819">
    <property type="entry name" value="SOLUTE CARRIER FAMILY 5"/>
    <property type="match status" value="1"/>
</dbReference>
<evidence type="ECO:0000256" key="6">
    <source>
        <dbReference type="RuleBase" id="RU362091"/>
    </source>
</evidence>
<feature type="transmembrane region" description="Helical" evidence="7">
    <location>
        <begin position="50"/>
        <end position="72"/>
    </location>
</feature>
<name>A0ABU9AZX9_9BACT</name>
<keyword evidence="3 7" id="KW-0812">Transmembrane</keyword>
<feature type="transmembrane region" description="Helical" evidence="7">
    <location>
        <begin position="514"/>
        <end position="536"/>
    </location>
</feature>
<dbReference type="CDD" id="cd11477">
    <property type="entry name" value="SLC5sbd_u1"/>
    <property type="match status" value="1"/>
</dbReference>
<feature type="transmembrane region" description="Helical" evidence="7">
    <location>
        <begin position="173"/>
        <end position="198"/>
    </location>
</feature>
<evidence type="ECO:0000313" key="8">
    <source>
        <dbReference type="EMBL" id="MEK7952312.1"/>
    </source>
</evidence>
<dbReference type="Proteomes" id="UP001371305">
    <property type="component" value="Unassembled WGS sequence"/>
</dbReference>
<sequence length="634" mass="69394">MALSIFLNPALLGVIQLSTLDWVIIVGSILVCFVPALFYGKKSGESTSEFFASGQSVPWWLAGLSMVATTFSSDTPNWVTEQVRKFGVAGNWQWWAFVLTGVATVFFFARLWRRSGVMTDLEFYELRYSGKAASVVRGFRAVYLGLFFNCFIMGMVTLAACKIANILFGLDNWQTILICGVLNVVFAAHSGLWGVLIIDMVQFFIKMTAVFAAAYFALKEVARRTGVGETAFAGLHKLVEVLGTQQVVTPKGAQPVMSVADGTGQPILDVLPNFGMWDLALMIFLVPIAIGWWANWYPGAEPGGGSYIAQRMLASKSEKDSLGGTLFFNIAHYVLRPWPWIITALCSIIVYPDLASIKEAFPDANPNLIGHDSAFPAMLKFLPVGFMGLMVGGLIAANSSTILTHLNWGASYLVHDFYRRFIKTDGTEKHYVSVGRVCTLLLYVVAASLSYALTSAQEAFEALINIGAGTGLLYIVRWFWWRVNAWCEIVAMAAAVVTSVTLFALKKTGHEIPFAPGVICSVAFTTVCWLSMAFLAPQTDRKTLISFFRKVQPAGPGWNSVRREAGVPESTVKASGDHMGLATLGWVSGCALIWSSLFAIGKFLYGEMTMAWILTGVLVVSGLVLLQVIRKLWS</sequence>
<dbReference type="PANTHER" id="PTHR11819:SF77">
    <property type="entry name" value="SODIUM_GLUCOSE COTRANSPORT PROTEIN"/>
    <property type="match status" value="1"/>
</dbReference>
<feature type="transmembrane region" description="Helical" evidence="7">
    <location>
        <begin position="583"/>
        <end position="605"/>
    </location>
</feature>
<evidence type="ECO:0000256" key="5">
    <source>
        <dbReference type="ARBA" id="ARBA00023136"/>
    </source>
</evidence>
<feature type="transmembrane region" description="Helical" evidence="7">
    <location>
        <begin position="20"/>
        <end position="38"/>
    </location>
</feature>
<evidence type="ECO:0000256" key="3">
    <source>
        <dbReference type="ARBA" id="ARBA00022692"/>
    </source>
</evidence>
<dbReference type="EMBL" id="JBBUKT010000007">
    <property type="protein sequence ID" value="MEK7952312.1"/>
    <property type="molecule type" value="Genomic_DNA"/>
</dbReference>
<feature type="transmembrane region" description="Helical" evidence="7">
    <location>
        <begin position="92"/>
        <end position="112"/>
    </location>
</feature>
<proteinExistence type="inferred from homology"/>
<dbReference type="InterPro" id="IPR001734">
    <property type="entry name" value="Na/solute_symporter"/>
</dbReference>
<comment type="similarity">
    <text evidence="2 6">Belongs to the sodium:solute symporter (SSF) (TC 2.A.21) family.</text>
</comment>
<keyword evidence="5 7" id="KW-0472">Membrane</keyword>
<dbReference type="RefSeq" id="WP_341406070.1">
    <property type="nucleotide sequence ID" value="NZ_JBBUKT010000007.1"/>
</dbReference>
<dbReference type="PROSITE" id="PS50283">
    <property type="entry name" value="NA_SOLUT_SYMP_3"/>
    <property type="match status" value="1"/>
</dbReference>
<evidence type="ECO:0000256" key="1">
    <source>
        <dbReference type="ARBA" id="ARBA00004141"/>
    </source>
</evidence>
<feature type="transmembrane region" description="Helical" evidence="7">
    <location>
        <begin position="141"/>
        <end position="167"/>
    </location>
</feature>
<feature type="transmembrane region" description="Helical" evidence="7">
    <location>
        <begin position="459"/>
        <end position="476"/>
    </location>
</feature>
<feature type="transmembrane region" description="Helical" evidence="7">
    <location>
        <begin position="386"/>
        <end position="410"/>
    </location>
</feature>
<comment type="caution">
    <text evidence="8">The sequence shown here is derived from an EMBL/GenBank/DDBJ whole genome shotgun (WGS) entry which is preliminary data.</text>
</comment>
<organism evidence="8 9">
    <name type="scientific">Luteolibacter soli</name>
    <dbReference type="NCBI Taxonomy" id="3135280"/>
    <lineage>
        <taxon>Bacteria</taxon>
        <taxon>Pseudomonadati</taxon>
        <taxon>Verrucomicrobiota</taxon>
        <taxon>Verrucomicrobiia</taxon>
        <taxon>Verrucomicrobiales</taxon>
        <taxon>Verrucomicrobiaceae</taxon>
        <taxon>Luteolibacter</taxon>
    </lineage>
</organism>
<dbReference type="Pfam" id="PF00474">
    <property type="entry name" value="SSF"/>
    <property type="match status" value="1"/>
</dbReference>
<feature type="transmembrane region" description="Helical" evidence="7">
    <location>
        <begin position="431"/>
        <end position="453"/>
    </location>
</feature>